<organism evidence="1 2">
    <name type="scientific">Catellatospora coxensis</name>
    <dbReference type="NCBI Taxonomy" id="310354"/>
    <lineage>
        <taxon>Bacteria</taxon>
        <taxon>Bacillati</taxon>
        <taxon>Actinomycetota</taxon>
        <taxon>Actinomycetes</taxon>
        <taxon>Micromonosporales</taxon>
        <taxon>Micromonosporaceae</taxon>
        <taxon>Catellatospora</taxon>
    </lineage>
</organism>
<evidence type="ECO:0000313" key="1">
    <source>
        <dbReference type="EMBL" id="GIG06095.1"/>
    </source>
</evidence>
<keyword evidence="2" id="KW-1185">Reference proteome</keyword>
<gene>
    <name evidence="1" type="ORF">Cco03nite_27950</name>
</gene>
<comment type="caution">
    <text evidence="1">The sequence shown here is derived from an EMBL/GenBank/DDBJ whole genome shotgun (WGS) entry which is preliminary data.</text>
</comment>
<dbReference type="EMBL" id="BONI01000020">
    <property type="protein sequence ID" value="GIG06095.1"/>
    <property type="molecule type" value="Genomic_DNA"/>
</dbReference>
<reference evidence="1 2" key="1">
    <citation type="submission" date="2021-01" db="EMBL/GenBank/DDBJ databases">
        <title>Whole genome shotgun sequence of Catellatospora coxensis NBRC 107359.</title>
        <authorList>
            <person name="Komaki H."/>
            <person name="Tamura T."/>
        </authorList>
    </citation>
    <scope>NUCLEOTIDE SEQUENCE [LARGE SCALE GENOMIC DNA]</scope>
    <source>
        <strain evidence="1 2">NBRC 107359</strain>
    </source>
</reference>
<dbReference type="AlphaFoldDB" id="A0A8J3KS07"/>
<accession>A0A8J3KS07</accession>
<dbReference type="Proteomes" id="UP000630887">
    <property type="component" value="Unassembled WGS sequence"/>
</dbReference>
<evidence type="ECO:0000313" key="2">
    <source>
        <dbReference type="Proteomes" id="UP000630887"/>
    </source>
</evidence>
<protein>
    <submittedName>
        <fullName evidence="1">Uncharacterized protein</fullName>
    </submittedName>
</protein>
<name>A0A8J3KS07_9ACTN</name>
<sequence>MFDYRRRMAGRLAEQIIVLRRDLVDVPSARADPQYSVTAAHGLIDAWCARGLAEVVGQAICRRRSRRVTRHRDARLVDLVGRHEGDRHLRKRGTDRVSWRLYPLGGAVARPLIPETGSDFTGPAEPRSRWHGLHTKGEPVVTPRVRAISPQCVVCRSARVDTIAPFGHALDEGRTTADRNVEMRTDRANRESSCGLSCLRVRTTVSAHHPAQSRQE</sequence>
<proteinExistence type="predicted"/>